<keyword evidence="7" id="KW-0010">Activator</keyword>
<evidence type="ECO:0000256" key="2">
    <source>
        <dbReference type="ARBA" id="ARBA00017633"/>
    </source>
</evidence>
<evidence type="ECO:0000256" key="4">
    <source>
        <dbReference type="ARBA" id="ARBA00022553"/>
    </source>
</evidence>
<dbReference type="GO" id="GO:0045944">
    <property type="term" value="P:positive regulation of transcription by RNA polymerase II"/>
    <property type="evidence" value="ECO:0007669"/>
    <property type="project" value="TreeGrafter"/>
</dbReference>
<feature type="domain" description="BHLH" evidence="12">
    <location>
        <begin position="38"/>
        <end position="89"/>
    </location>
</feature>
<name>A0A6G1SLI5_9ACAR</name>
<dbReference type="EMBL" id="GGYP01006574">
    <property type="protein sequence ID" value="MDE51345.1"/>
    <property type="molecule type" value="Transcribed_RNA"/>
</dbReference>
<dbReference type="FunFam" id="4.10.280.10:FF:000023">
    <property type="entry name" value="MAX isoform 13"/>
    <property type="match status" value="1"/>
</dbReference>
<keyword evidence="6" id="KW-0238">DNA-binding</keyword>
<comment type="similarity">
    <text evidence="1">Belongs to the MAX family.</text>
</comment>
<protein>
    <recommendedName>
        <fullName evidence="2">Protein max</fullName>
    </recommendedName>
    <alternativeName>
        <fullName evidence="10">Myc-associated factor X</fullName>
    </alternativeName>
</protein>
<feature type="compositionally biased region" description="Basic and acidic residues" evidence="11">
    <location>
        <begin position="29"/>
        <end position="51"/>
    </location>
</feature>
<feature type="region of interest" description="Disordered" evidence="11">
    <location>
        <begin position="1"/>
        <end position="51"/>
    </location>
</feature>
<gene>
    <name evidence="13" type="primary">MAX</name>
    <name evidence="13" type="ORF">g.512</name>
</gene>
<evidence type="ECO:0000256" key="10">
    <source>
        <dbReference type="ARBA" id="ARBA00029944"/>
    </source>
</evidence>
<keyword evidence="8" id="KW-0804">Transcription</keyword>
<dbReference type="InterPro" id="IPR036638">
    <property type="entry name" value="HLH_DNA-bd_sf"/>
</dbReference>
<evidence type="ECO:0000256" key="6">
    <source>
        <dbReference type="ARBA" id="ARBA00023125"/>
    </source>
</evidence>
<keyword evidence="9" id="KW-0539">Nucleus</keyword>
<evidence type="ECO:0000256" key="11">
    <source>
        <dbReference type="SAM" id="MobiDB-lite"/>
    </source>
</evidence>
<dbReference type="Gene3D" id="4.10.280.10">
    <property type="entry name" value="Helix-loop-helix DNA-binding domain"/>
    <property type="match status" value="1"/>
</dbReference>
<dbReference type="GO" id="GO:0003700">
    <property type="term" value="F:DNA-binding transcription factor activity"/>
    <property type="evidence" value="ECO:0007669"/>
    <property type="project" value="TreeGrafter"/>
</dbReference>
<sequence length="123" mass="14358">MSDHHIHPQQITSDDDDNNVDFDSDDDDDSRHRSKGDNKRDHHNALERRRRDLIKDSFCKLRDVVPSLQGEKASRAQILKKAAEYIQTMRKKNQTNQADIDELSRLNKMLEDQMMAQGKDPTK</sequence>
<dbReference type="PROSITE" id="PS50888">
    <property type="entry name" value="BHLH"/>
    <property type="match status" value="1"/>
</dbReference>
<evidence type="ECO:0000256" key="7">
    <source>
        <dbReference type="ARBA" id="ARBA00023159"/>
    </source>
</evidence>
<dbReference type="GO" id="GO:0090575">
    <property type="term" value="C:RNA polymerase II transcription regulator complex"/>
    <property type="evidence" value="ECO:0007669"/>
    <property type="project" value="TreeGrafter"/>
</dbReference>
<evidence type="ECO:0000259" key="12">
    <source>
        <dbReference type="PROSITE" id="PS50888"/>
    </source>
</evidence>
<dbReference type="AlphaFoldDB" id="A0A6G1SLI5"/>
<keyword evidence="4" id="KW-0597">Phosphoprotein</keyword>
<evidence type="ECO:0000256" key="8">
    <source>
        <dbReference type="ARBA" id="ARBA00023163"/>
    </source>
</evidence>
<evidence type="ECO:0000256" key="1">
    <source>
        <dbReference type="ARBA" id="ARBA00007628"/>
    </source>
</evidence>
<keyword evidence="5" id="KW-0805">Transcription regulation</keyword>
<evidence type="ECO:0000313" key="13">
    <source>
        <dbReference type="EMBL" id="MDE51345.1"/>
    </source>
</evidence>
<feature type="compositionally biased region" description="Acidic residues" evidence="11">
    <location>
        <begin position="13"/>
        <end position="28"/>
    </location>
</feature>
<dbReference type="InterPro" id="IPR011598">
    <property type="entry name" value="bHLH_dom"/>
</dbReference>
<dbReference type="CDD" id="cd11406">
    <property type="entry name" value="bHLHzip_Max"/>
    <property type="match status" value="1"/>
</dbReference>
<dbReference type="GO" id="GO:0046983">
    <property type="term" value="F:protein dimerization activity"/>
    <property type="evidence" value="ECO:0007669"/>
    <property type="project" value="InterPro"/>
</dbReference>
<dbReference type="SMART" id="SM00353">
    <property type="entry name" value="HLH"/>
    <property type="match status" value="1"/>
</dbReference>
<reference evidence="13" key="1">
    <citation type="submission" date="2018-10" db="EMBL/GenBank/DDBJ databases">
        <title>Transcriptome assembly of Aceria tosichella (Wheat curl mite) Type 2.</title>
        <authorList>
            <person name="Scully E.D."/>
            <person name="Geib S.M."/>
            <person name="Palmer N.A."/>
            <person name="Gupta A.K."/>
            <person name="Sarath G."/>
            <person name="Tatineni S."/>
        </authorList>
    </citation>
    <scope>NUCLEOTIDE SEQUENCE</scope>
    <source>
        <strain evidence="13">LincolnNE</strain>
    </source>
</reference>
<evidence type="ECO:0000256" key="3">
    <source>
        <dbReference type="ARBA" id="ARBA00022491"/>
    </source>
</evidence>
<proteinExistence type="inferred from homology"/>
<dbReference type="PANTHER" id="PTHR10328:SF3">
    <property type="entry name" value="PROTEIN MAX"/>
    <property type="match status" value="1"/>
</dbReference>
<organism evidence="13">
    <name type="scientific">Aceria tosichella</name>
    <name type="common">wheat curl mite</name>
    <dbReference type="NCBI Taxonomy" id="561515"/>
    <lineage>
        <taxon>Eukaryota</taxon>
        <taxon>Metazoa</taxon>
        <taxon>Ecdysozoa</taxon>
        <taxon>Arthropoda</taxon>
        <taxon>Chelicerata</taxon>
        <taxon>Arachnida</taxon>
        <taxon>Acari</taxon>
        <taxon>Acariformes</taxon>
        <taxon>Trombidiformes</taxon>
        <taxon>Prostigmata</taxon>
        <taxon>Eupodina</taxon>
        <taxon>Eriophyoidea</taxon>
        <taxon>Eriophyidae</taxon>
        <taxon>Eriophyinae</taxon>
        <taxon>Aceriini</taxon>
        <taxon>Aceria</taxon>
    </lineage>
</organism>
<dbReference type="GO" id="GO:0003677">
    <property type="term" value="F:DNA binding"/>
    <property type="evidence" value="ECO:0007669"/>
    <property type="project" value="UniProtKB-KW"/>
</dbReference>
<evidence type="ECO:0000256" key="5">
    <source>
        <dbReference type="ARBA" id="ARBA00023015"/>
    </source>
</evidence>
<dbReference type="PANTHER" id="PTHR10328">
    <property type="entry name" value="PROTEIN MAX MYC-ASSOCIATED FACTOR X"/>
    <property type="match status" value="1"/>
</dbReference>
<keyword evidence="3" id="KW-0678">Repressor</keyword>
<dbReference type="Pfam" id="PF00010">
    <property type="entry name" value="HLH"/>
    <property type="match status" value="1"/>
</dbReference>
<accession>A0A6G1SLI5</accession>
<dbReference type="SUPFAM" id="SSF47459">
    <property type="entry name" value="HLH, helix-loop-helix DNA-binding domain"/>
    <property type="match status" value="1"/>
</dbReference>
<evidence type="ECO:0000256" key="9">
    <source>
        <dbReference type="ARBA" id="ARBA00023242"/>
    </source>
</evidence>